<evidence type="ECO:0000313" key="3">
    <source>
        <dbReference type="Proteomes" id="UP000218811"/>
    </source>
</evidence>
<dbReference type="OrthoDB" id="5340910at2759"/>
<reference evidence="2 3" key="1">
    <citation type="journal article" date="2012" name="Science">
        <title>The Paleozoic origin of enzymatic lignin decomposition reconstructed from 31 fungal genomes.</title>
        <authorList>
            <person name="Floudas D."/>
            <person name="Binder M."/>
            <person name="Riley R."/>
            <person name="Barry K."/>
            <person name="Blanchette R.A."/>
            <person name="Henrissat B."/>
            <person name="Martinez A.T."/>
            <person name="Otillar R."/>
            <person name="Spatafora J.W."/>
            <person name="Yadav J.S."/>
            <person name="Aerts A."/>
            <person name="Benoit I."/>
            <person name="Boyd A."/>
            <person name="Carlson A."/>
            <person name="Copeland A."/>
            <person name="Coutinho P.M."/>
            <person name="de Vries R.P."/>
            <person name="Ferreira P."/>
            <person name="Findley K."/>
            <person name="Foster B."/>
            <person name="Gaskell J."/>
            <person name="Glotzer D."/>
            <person name="Gorecki P."/>
            <person name="Heitman J."/>
            <person name="Hesse C."/>
            <person name="Hori C."/>
            <person name="Igarashi K."/>
            <person name="Jurgens J.A."/>
            <person name="Kallen N."/>
            <person name="Kersten P."/>
            <person name="Kohler A."/>
            <person name="Kuees U."/>
            <person name="Kumar T.K.A."/>
            <person name="Kuo A."/>
            <person name="LaButti K."/>
            <person name="Larrondo L.F."/>
            <person name="Lindquist E."/>
            <person name="Ling A."/>
            <person name="Lombard V."/>
            <person name="Lucas S."/>
            <person name="Lundell T."/>
            <person name="Martin R."/>
            <person name="McLaughlin D.J."/>
            <person name="Morgenstern I."/>
            <person name="Morin E."/>
            <person name="Murat C."/>
            <person name="Nagy L.G."/>
            <person name="Nolan M."/>
            <person name="Ohm R.A."/>
            <person name="Patyshakuliyeva A."/>
            <person name="Rokas A."/>
            <person name="Ruiz-Duenas F.J."/>
            <person name="Sabat G."/>
            <person name="Salamov A."/>
            <person name="Samejima M."/>
            <person name="Schmutz J."/>
            <person name="Slot J.C."/>
            <person name="St John F."/>
            <person name="Stenlid J."/>
            <person name="Sun H."/>
            <person name="Sun S."/>
            <person name="Syed K."/>
            <person name="Tsang A."/>
            <person name="Wiebenga A."/>
            <person name="Young D."/>
            <person name="Pisabarro A."/>
            <person name="Eastwood D.C."/>
            <person name="Martin F."/>
            <person name="Cullen D."/>
            <person name="Grigoriev I.V."/>
            <person name="Hibbett D.S."/>
        </authorList>
    </citation>
    <scope>NUCLEOTIDE SEQUENCE [LARGE SCALE GENOMIC DNA]</scope>
    <source>
        <strain evidence="2 3">MD-104</strain>
    </source>
</reference>
<protein>
    <recommendedName>
        <fullName evidence="4">SH3 domain-containing protein</fullName>
    </recommendedName>
</protein>
<accession>A0A2H3JN76</accession>
<dbReference type="STRING" id="742152.A0A2H3JN76"/>
<dbReference type="SUPFAM" id="SSF50044">
    <property type="entry name" value="SH3-domain"/>
    <property type="match status" value="1"/>
</dbReference>
<dbReference type="Proteomes" id="UP000218811">
    <property type="component" value="Unassembled WGS sequence"/>
</dbReference>
<gene>
    <name evidence="2" type="ORF">WOLCODRAFT_67614</name>
</gene>
<organism evidence="2 3">
    <name type="scientific">Wolfiporia cocos (strain MD-104)</name>
    <name type="common">Brown rot fungus</name>
    <dbReference type="NCBI Taxonomy" id="742152"/>
    <lineage>
        <taxon>Eukaryota</taxon>
        <taxon>Fungi</taxon>
        <taxon>Dikarya</taxon>
        <taxon>Basidiomycota</taxon>
        <taxon>Agaricomycotina</taxon>
        <taxon>Agaricomycetes</taxon>
        <taxon>Polyporales</taxon>
        <taxon>Phaeolaceae</taxon>
        <taxon>Wolfiporia</taxon>
    </lineage>
</organism>
<evidence type="ECO:0000256" key="1">
    <source>
        <dbReference type="SAM" id="MobiDB-lite"/>
    </source>
</evidence>
<evidence type="ECO:0008006" key="4">
    <source>
        <dbReference type="Google" id="ProtNLM"/>
    </source>
</evidence>
<dbReference type="OMA" id="SERWAFP"/>
<feature type="region of interest" description="Disordered" evidence="1">
    <location>
        <begin position="1"/>
        <end position="30"/>
    </location>
</feature>
<dbReference type="EMBL" id="KB468053">
    <property type="protein sequence ID" value="PCH40259.1"/>
    <property type="molecule type" value="Genomic_DNA"/>
</dbReference>
<sequence>MCVRPFSPSEAWQFPRPPAHAHVHGEAEREAERDLINLRTPTLGSEESAGAGSADGSIGAHFARVETIRRPFAPALPDEMAVAPGERVRMLRRFDDGWAEAVKLGADPAAGAVACGLIPIDCLRMPGEELPAFLAAKRLSSYRGARSPSPGLREWEGEDMGMWEAV</sequence>
<evidence type="ECO:0000313" key="2">
    <source>
        <dbReference type="EMBL" id="PCH40259.1"/>
    </source>
</evidence>
<proteinExistence type="predicted"/>
<dbReference type="InterPro" id="IPR036028">
    <property type="entry name" value="SH3-like_dom_sf"/>
</dbReference>
<keyword evidence="3" id="KW-1185">Reference proteome</keyword>
<name>A0A2H3JN76_WOLCO</name>
<dbReference type="AlphaFoldDB" id="A0A2H3JN76"/>